<keyword evidence="1" id="KW-1133">Transmembrane helix</keyword>
<sequence>MKTNESSTDRIIRIIIGLILLALGMYEIGSSMVFGIVLIIIGVIALITGITGFCGLYSILGISTCKNCNTSEHKATKN</sequence>
<dbReference type="Gene3D" id="6.10.140.1340">
    <property type="match status" value="1"/>
</dbReference>
<evidence type="ECO:0000259" key="2">
    <source>
        <dbReference type="Pfam" id="PF11127"/>
    </source>
</evidence>
<protein>
    <submittedName>
        <fullName evidence="3">DUF2892 domain-containing protein</fullName>
    </submittedName>
</protein>
<name>A0A519BES2_ACIG2</name>
<dbReference type="Pfam" id="PF11127">
    <property type="entry name" value="YgaP-like_TM"/>
    <property type="match status" value="1"/>
</dbReference>
<gene>
    <name evidence="3" type="ORF">EVJ46_09600</name>
</gene>
<evidence type="ECO:0000313" key="4">
    <source>
        <dbReference type="Proteomes" id="UP000316562"/>
    </source>
</evidence>
<feature type="domain" description="Inner membrane protein YgaP-like transmembrane" evidence="2">
    <location>
        <begin position="1"/>
        <end position="67"/>
    </location>
</feature>
<evidence type="ECO:0000313" key="3">
    <source>
        <dbReference type="EMBL" id="RZD15764.1"/>
    </source>
</evidence>
<dbReference type="Proteomes" id="UP000316562">
    <property type="component" value="Unassembled WGS sequence"/>
</dbReference>
<dbReference type="InterPro" id="IPR021309">
    <property type="entry name" value="YgaP-like_TM"/>
</dbReference>
<keyword evidence="1" id="KW-0472">Membrane</keyword>
<feature type="transmembrane region" description="Helical" evidence="1">
    <location>
        <begin position="34"/>
        <end position="60"/>
    </location>
</feature>
<proteinExistence type="predicted"/>
<organism evidence="3 4">
    <name type="scientific">Acididesulfobacter guangdongensis</name>
    <dbReference type="NCBI Taxonomy" id="2597225"/>
    <lineage>
        <taxon>Bacteria</taxon>
        <taxon>Deltaproteobacteria</taxon>
        <taxon>Candidatus Acidulodesulfobacterales</taxon>
        <taxon>Candidatus Acididesulfobacter</taxon>
    </lineage>
</organism>
<evidence type="ECO:0000256" key="1">
    <source>
        <dbReference type="SAM" id="Phobius"/>
    </source>
</evidence>
<dbReference type="AlphaFoldDB" id="A0A519BES2"/>
<dbReference type="EMBL" id="SGBC01000004">
    <property type="protein sequence ID" value="RZD15764.1"/>
    <property type="molecule type" value="Genomic_DNA"/>
</dbReference>
<comment type="caution">
    <text evidence="3">The sequence shown here is derived from an EMBL/GenBank/DDBJ whole genome shotgun (WGS) entry which is preliminary data.</text>
</comment>
<keyword evidence="1" id="KW-0812">Transmembrane</keyword>
<accession>A0A519BES2</accession>
<reference evidence="3 4" key="1">
    <citation type="journal article" date="2019" name="ISME J.">
        <title>Insights into ecological role of a new deltaproteobacterial order Candidatus Acidulodesulfobacterales by metagenomics and metatranscriptomics.</title>
        <authorList>
            <person name="Tan S."/>
            <person name="Liu J."/>
            <person name="Fang Y."/>
            <person name="Hedlund B.P."/>
            <person name="Lian Z.H."/>
            <person name="Huang L.Y."/>
            <person name="Li J.T."/>
            <person name="Huang L.N."/>
            <person name="Li W.J."/>
            <person name="Jiang H.C."/>
            <person name="Dong H.L."/>
            <person name="Shu W.S."/>
        </authorList>
    </citation>
    <scope>NUCLEOTIDE SEQUENCE [LARGE SCALE GENOMIC DNA]</scope>
    <source>
        <strain evidence="3">AP2</strain>
    </source>
</reference>
<feature type="transmembrane region" description="Helical" evidence="1">
    <location>
        <begin position="12"/>
        <end position="28"/>
    </location>
</feature>